<protein>
    <submittedName>
        <fullName evidence="1">Uncharacterized protein</fullName>
    </submittedName>
</protein>
<proteinExistence type="predicted"/>
<sequence>MVLRIARLIDDAEYDAGETSGNVPCPRSYSGNDVAYNGLRTRCVPLSLPINMTELRKQGQTTFKWTKLEYKKEVGSKPATFLTFVFTELSLTIGSFSNDVRHMVDESLAWIYRGRDAATPPQPPLEPNYESLPLDSSHEMKAQKLDGPPFPVGTSVPSATWPFGASSGLAASSPFLGPLGVNPKRNQMALVKLETVFFTYLWSLDLDAVLTSMSCFRLLCHEAELWSSAAAVAMAASSGSLLCCAASAVFPNSNSSAFASTCSPAFSAVTSVDSAQNCQPGSSVFSPSACCGQFQSSTGQPTTNFRWPPLTSGALTPMFGQNCSPKSSSECLATCCCCCCYCSVRGDGDSGNNALVYGLTCCSFPKSASRCRIDFGPQGYAELAAPASWSAVAPSKPNAAGFCSAACPFACAGLAGGPKVAASISEINSGVGLVTESSSCQANSPSSSSFTSSSPVICQYPQGNHFHHKQFQSQRHHHHHSCSAEISQQNHLDHKEQLHCLCNCCHLTAPSVTVCCDKASGDPPANPAGQWAAADFRLPDLMPVYAIYSEIADHSRSIITTGRAHLQKQILALLRRVNHQTQGNKLAWDHTYMIWIRSTRFLLNYPKSKASTSNDEAYCDAVPRSLGGAANAGVSGVVSAAAAAVGSVVGASLAPGVPSGAMPISSNSFRDLSSSAASAVSLTQNTCLSSGLAGSGGGCTPGLGFSESRVLSLGLGGGIGTSLLGTPAGLGGASGPISSLLGGIGGPISGAGLAGSQTVSCISNEETGVVCSLGAPGGVCVAACTSCGNVGCSGNINSAGGISNPGSGTGIGVAGRYHAVKRRTSHQPITTDHEIEGVLNEWANMTGFLCALGSVALLLPSAPQLPRGPPLQLQPAVGPTLQCHFVSHSYHKSYINPYLHLYVGFRDSQ</sequence>
<evidence type="ECO:0000313" key="1">
    <source>
        <dbReference type="EMBL" id="VEL32493.1"/>
    </source>
</evidence>
<keyword evidence="2" id="KW-1185">Reference proteome</keyword>
<organism evidence="1 2">
    <name type="scientific">Protopolystoma xenopodis</name>
    <dbReference type="NCBI Taxonomy" id="117903"/>
    <lineage>
        <taxon>Eukaryota</taxon>
        <taxon>Metazoa</taxon>
        <taxon>Spiralia</taxon>
        <taxon>Lophotrochozoa</taxon>
        <taxon>Platyhelminthes</taxon>
        <taxon>Monogenea</taxon>
        <taxon>Polyopisthocotylea</taxon>
        <taxon>Polystomatidea</taxon>
        <taxon>Polystomatidae</taxon>
        <taxon>Protopolystoma</taxon>
    </lineage>
</organism>
<dbReference type="EMBL" id="CAAALY010244241">
    <property type="protein sequence ID" value="VEL32493.1"/>
    <property type="molecule type" value="Genomic_DNA"/>
</dbReference>
<name>A0A3S5B3G1_9PLAT</name>
<dbReference type="AlphaFoldDB" id="A0A3S5B3G1"/>
<comment type="caution">
    <text evidence="1">The sequence shown here is derived from an EMBL/GenBank/DDBJ whole genome shotgun (WGS) entry which is preliminary data.</text>
</comment>
<accession>A0A3S5B3G1</accession>
<reference evidence="1" key="1">
    <citation type="submission" date="2018-11" db="EMBL/GenBank/DDBJ databases">
        <authorList>
            <consortium name="Pathogen Informatics"/>
        </authorList>
    </citation>
    <scope>NUCLEOTIDE SEQUENCE</scope>
</reference>
<dbReference type="Proteomes" id="UP000784294">
    <property type="component" value="Unassembled WGS sequence"/>
</dbReference>
<dbReference type="OrthoDB" id="6275246at2759"/>
<evidence type="ECO:0000313" key="2">
    <source>
        <dbReference type="Proteomes" id="UP000784294"/>
    </source>
</evidence>
<gene>
    <name evidence="1" type="ORF">PXEA_LOCUS25933</name>
</gene>